<dbReference type="GO" id="GO:0022857">
    <property type="term" value="F:transmembrane transporter activity"/>
    <property type="evidence" value="ECO:0007669"/>
    <property type="project" value="InterPro"/>
</dbReference>
<dbReference type="Proteomes" id="UP000199444">
    <property type="component" value="Unassembled WGS sequence"/>
</dbReference>
<name>A0A1H1EP44_9BACI</name>
<evidence type="ECO:0000313" key="3">
    <source>
        <dbReference type="EMBL" id="SDQ90328.1"/>
    </source>
</evidence>
<dbReference type="PROSITE" id="PS51257">
    <property type="entry name" value="PROKAR_LIPOPROTEIN"/>
    <property type="match status" value="1"/>
</dbReference>
<dbReference type="Gene3D" id="3.40.190.120">
    <property type="entry name" value="Osmoprotection protein (prox), domain 2"/>
    <property type="match status" value="1"/>
</dbReference>
<dbReference type="Pfam" id="PF04069">
    <property type="entry name" value="OpuAC"/>
    <property type="match status" value="1"/>
</dbReference>
<feature type="chain" id="PRO_5039251912" evidence="1">
    <location>
        <begin position="27"/>
        <end position="302"/>
    </location>
</feature>
<dbReference type="Gene3D" id="3.40.190.10">
    <property type="entry name" value="Periplasmic binding protein-like II"/>
    <property type="match status" value="1"/>
</dbReference>
<gene>
    <name evidence="3" type="ORF">SAMN05216231_2973</name>
</gene>
<keyword evidence="1" id="KW-0732">Signal</keyword>
<feature type="domain" description="ABC-type glycine betaine transport system substrate-binding" evidence="2">
    <location>
        <begin position="40"/>
        <end position="297"/>
    </location>
</feature>
<sequence length="302" mass="34260">MNIKNFLVVSLVALMFLITACGNDSSADGGEVFTAAAAKNTDSKINVQILKSLVEDQTSHEVEIVEDLPASAQIFAGIDREEFDFANLFSGEVYNNYFDDVEYSTNPEKTLKQAQKFFGEEYDIKWYDPVGFINNYSIAVNRDFAEKNNVENLTQLEEFADEMVLGTDNAWIERDNDGYKGFQETYGYKFSEARGMDVALMYEGIANGDLDVVTAYTVDPQLKEYDLKVLKDDKHFFPPYEASLVARNSVIEEYPEIDDIVESTVGLISTEEMTDLIYEVDIEKRSIKEVSEEFLKEKGMLD</sequence>
<dbReference type="RefSeq" id="WP_092493740.1">
    <property type="nucleotide sequence ID" value="NZ_FNKD01000003.1"/>
</dbReference>
<evidence type="ECO:0000256" key="1">
    <source>
        <dbReference type="SAM" id="SignalP"/>
    </source>
</evidence>
<evidence type="ECO:0000313" key="4">
    <source>
        <dbReference type="Proteomes" id="UP000199444"/>
    </source>
</evidence>
<protein>
    <submittedName>
        <fullName evidence="3">Osmoprotectant transport system substrate-binding protein</fullName>
    </submittedName>
</protein>
<evidence type="ECO:0000259" key="2">
    <source>
        <dbReference type="Pfam" id="PF04069"/>
    </source>
</evidence>
<feature type="signal peptide" evidence="1">
    <location>
        <begin position="1"/>
        <end position="26"/>
    </location>
</feature>
<dbReference type="InterPro" id="IPR007210">
    <property type="entry name" value="ABC_Gly_betaine_transp_sub-bd"/>
</dbReference>
<keyword evidence="4" id="KW-1185">Reference proteome</keyword>
<dbReference type="SUPFAM" id="SSF53850">
    <property type="entry name" value="Periplasmic binding protein-like II"/>
    <property type="match status" value="1"/>
</dbReference>
<dbReference type="EMBL" id="FNKD01000003">
    <property type="protein sequence ID" value="SDQ90328.1"/>
    <property type="molecule type" value="Genomic_DNA"/>
</dbReference>
<dbReference type="STRING" id="553311.SAMN05216231_2973"/>
<dbReference type="GO" id="GO:0043190">
    <property type="term" value="C:ATP-binding cassette (ABC) transporter complex"/>
    <property type="evidence" value="ECO:0007669"/>
    <property type="project" value="InterPro"/>
</dbReference>
<dbReference type="AlphaFoldDB" id="A0A1H1EP44"/>
<organism evidence="3 4">
    <name type="scientific">Virgibacillus salinus</name>
    <dbReference type="NCBI Taxonomy" id="553311"/>
    <lineage>
        <taxon>Bacteria</taxon>
        <taxon>Bacillati</taxon>
        <taxon>Bacillota</taxon>
        <taxon>Bacilli</taxon>
        <taxon>Bacillales</taxon>
        <taxon>Bacillaceae</taxon>
        <taxon>Virgibacillus</taxon>
    </lineage>
</organism>
<proteinExistence type="predicted"/>
<reference evidence="3 4" key="1">
    <citation type="submission" date="2016-10" db="EMBL/GenBank/DDBJ databases">
        <authorList>
            <person name="de Groot N.N."/>
        </authorList>
    </citation>
    <scope>NUCLEOTIDE SEQUENCE [LARGE SCALE GENOMIC DNA]</scope>
    <source>
        <strain evidence="3 4">CGMCC 1.10449</strain>
    </source>
</reference>
<accession>A0A1H1EP44</accession>